<dbReference type="Proteomes" id="UP001189624">
    <property type="component" value="Chromosome 8"/>
</dbReference>
<dbReference type="AlphaFoldDB" id="A0AA86SSQ6"/>
<sequence>MGLGSRSLDFWLGLGFVVVKVGFKFTTIGMGFEVASVWVRFEVIGFELVLRFKFVGVEVEVRGLKSHGLGFKVVLLGFDFFELGFKLEFT</sequence>
<evidence type="ECO:0000313" key="2">
    <source>
        <dbReference type="Proteomes" id="UP001189624"/>
    </source>
</evidence>
<evidence type="ECO:0000313" key="1">
    <source>
        <dbReference type="EMBL" id="CAJ1971953.1"/>
    </source>
</evidence>
<gene>
    <name evidence="1" type="ORF">AYBTSS11_LOCUS23963</name>
</gene>
<reference evidence="1" key="1">
    <citation type="submission" date="2023-10" db="EMBL/GenBank/DDBJ databases">
        <authorList>
            <person name="Domelevo Entfellner J.-B."/>
        </authorList>
    </citation>
    <scope>NUCLEOTIDE SEQUENCE</scope>
</reference>
<organism evidence="1 2">
    <name type="scientific">Sphenostylis stenocarpa</name>
    <dbReference type="NCBI Taxonomy" id="92480"/>
    <lineage>
        <taxon>Eukaryota</taxon>
        <taxon>Viridiplantae</taxon>
        <taxon>Streptophyta</taxon>
        <taxon>Embryophyta</taxon>
        <taxon>Tracheophyta</taxon>
        <taxon>Spermatophyta</taxon>
        <taxon>Magnoliopsida</taxon>
        <taxon>eudicotyledons</taxon>
        <taxon>Gunneridae</taxon>
        <taxon>Pentapetalae</taxon>
        <taxon>rosids</taxon>
        <taxon>fabids</taxon>
        <taxon>Fabales</taxon>
        <taxon>Fabaceae</taxon>
        <taxon>Papilionoideae</taxon>
        <taxon>50 kb inversion clade</taxon>
        <taxon>NPAAA clade</taxon>
        <taxon>indigoferoid/millettioid clade</taxon>
        <taxon>Phaseoleae</taxon>
        <taxon>Sphenostylis</taxon>
    </lineage>
</organism>
<proteinExistence type="predicted"/>
<keyword evidence="2" id="KW-1185">Reference proteome</keyword>
<accession>A0AA86SSQ6</accession>
<name>A0AA86SSQ6_9FABA</name>
<dbReference type="EMBL" id="OY731405">
    <property type="protein sequence ID" value="CAJ1971953.1"/>
    <property type="molecule type" value="Genomic_DNA"/>
</dbReference>
<protein>
    <submittedName>
        <fullName evidence="1">Uncharacterized protein</fullName>
    </submittedName>
</protein>
<dbReference type="Gramene" id="rna-AYBTSS11_LOCUS23963">
    <property type="protein sequence ID" value="CAJ1971953.1"/>
    <property type="gene ID" value="gene-AYBTSS11_LOCUS23963"/>
</dbReference>